<evidence type="ECO:0000256" key="1">
    <source>
        <dbReference type="SAM" id="MobiDB-lite"/>
    </source>
</evidence>
<evidence type="ECO:0000313" key="3">
    <source>
        <dbReference type="EMBL" id="CAE7630380.1"/>
    </source>
</evidence>
<proteinExistence type="predicted"/>
<feature type="non-terminal residue" evidence="3">
    <location>
        <position position="1"/>
    </location>
</feature>
<feature type="region of interest" description="Disordered" evidence="1">
    <location>
        <begin position="177"/>
        <end position="275"/>
    </location>
</feature>
<dbReference type="PROSITE" id="PS50878">
    <property type="entry name" value="RT_POL"/>
    <property type="match status" value="1"/>
</dbReference>
<dbReference type="PANTHER" id="PTHR19446">
    <property type="entry name" value="REVERSE TRANSCRIPTASES"/>
    <property type="match status" value="1"/>
</dbReference>
<feature type="domain" description="Reverse transcriptase" evidence="2">
    <location>
        <begin position="820"/>
        <end position="1128"/>
    </location>
</feature>
<feature type="compositionally biased region" description="Basic residues" evidence="1">
    <location>
        <begin position="1483"/>
        <end position="1492"/>
    </location>
</feature>
<dbReference type="SUPFAM" id="SSF56672">
    <property type="entry name" value="DNA/RNA polymerases"/>
    <property type="match status" value="1"/>
</dbReference>
<dbReference type="EMBL" id="CAJNJA010029543">
    <property type="protein sequence ID" value="CAE7630380.1"/>
    <property type="molecule type" value="Genomic_DNA"/>
</dbReference>
<name>A0A812VHA0_9DINO</name>
<feature type="region of interest" description="Disordered" evidence="1">
    <location>
        <begin position="1478"/>
        <end position="1502"/>
    </location>
</feature>
<feature type="region of interest" description="Disordered" evidence="1">
    <location>
        <begin position="1385"/>
        <end position="1417"/>
    </location>
</feature>
<feature type="compositionally biased region" description="Basic and acidic residues" evidence="1">
    <location>
        <begin position="233"/>
        <end position="253"/>
    </location>
</feature>
<reference evidence="3" key="1">
    <citation type="submission" date="2021-02" db="EMBL/GenBank/DDBJ databases">
        <authorList>
            <person name="Dougan E. K."/>
            <person name="Rhodes N."/>
            <person name="Thang M."/>
            <person name="Chan C."/>
        </authorList>
    </citation>
    <scope>NUCLEOTIDE SEQUENCE</scope>
</reference>
<dbReference type="OrthoDB" id="427585at2759"/>
<sequence length="1677" mass="185791">MAKSGTQNKISDVALREHCLAFVRLKHDQQQVHLEGMLAGLCGKQLREVVQRELQRVADDTALCFGNTPELQAQRSTQVSVAQPQQTKRAQRDALCRKWTKECLVWLTLGADFGPSLICSGEEELILCVTELHKPRVWGPSAVLQGNLSRACQPGTFQLFASTCQWQFLARNLQRGEPNMSAPESSPEEGPKAKRANPRSHYRADGTRRRTKGEKKARQGQGAGYHSSGWKTDWWESSKDSWAKHPAEEEPALRETGVTEAASSSASGGAGPAVHAARVEQPTMLRDPPLDVRNSLLVRIPDGQGIPVLREKLDEIQRNSGLLHVLLSSKPKEGRWTLLLEGTKSNQDKAKEQIMQIMVQAQREPPTAAGSSSTQVALIASTEGADPPAPTPLPLLPPTLHLSAPPGPRTAEESALDDSPQATSRASEPSVDAQRTSATDAGAAVVAAELPQQPQQKDLTVRGRAGNFFFAGADDCHTAQALKHPELQAWLATKEASGYDVIMLQETHWSQMTEFRLGPAEAIQCKTFLKGRVTLTRIHQQFGTEDGDEGLLELLQTHGLCLLNTWHGKHKATNVTSGSYSQIDFIAVRVQWADRVAKQSTAQPECPAGAWKTNRHFPVRASVKLVAPWHLIRKNRQTTAQINKVEMQSSIATQDARARELREKVADDVSRLPQQAGLGELTVLVDEIMRRHAAAIYPTKPVSDQRDQGGIYVAVRKLAPWKPAAKPSIRGKSGEFLPPAQQLRELCRHATAKFCQGTDYQPKGTLREGVQVTVEQLQEALQRLPVRKAAPQNAAPSALWKNSAAALSQLFWGPLSEAWGPGAEGSAPPIWKDAQMVWMPKPQKDSSILANLRPIGLVHPMGKSVTVVLRTRLVPTLMEALVTRPQFAYAKGRSTLDALLRAHGHITQTRQVVDACKSSIYARHSGQEPNPCFGGLCFSLDLKGAFDAVPRSSLAESLFRLQVDPELVHLIMHMQYQAQCWNNVGADTRPVTPTQGIKQGCCVAPYLFVAYTIMVMDKLSVQMTPGWQEDSLTWYADDAFAAWLVQGVDDLRQALGDISTIISVLRDNGMEIQPDKCAVLLNLHGKEKSKILKHHIVHRQEQAHLVISTLEEVYIPIKKHHEYLGTVLAYRDPQTLTLQHRLGKARGQYALLRKTLHARRLISSKHRYRIWKAGVPASACYGLLATGVTVTGRAQLLAMAARQLRALAGRPAHLTHETNESIRRRFGCVELTEELYKSAASRRKELLELRRTQPENIVTRDIAIQQLEHAMATFQTIVPVESPARGGAEGIGFPCPVCGVYFDSRTSMKKYVALKHPEHKQKEIQFDPAVHAIGGLPQCAACGHKFQHWQALRNHITNDNCTALGAQVEAQVDITSAEVTVAEASARDQANSATVTASPTPPPAPQQVTPDEAVSRVPPYRQQLVHQIIRDQGWEALVTSAVAQEQIQMFGYLMPGLSATHKRPPATPLTGALKEEDLEVQGKRKRTRRGRAGSRQSAPQLELTKDVERASVAWNKVRETEPKKITQPLRITLLTLMIAELLVRLQKMEQHPEAKKLAVTEGWMDDNDRLLYQKWDEESKKLLPHPTMPGLPIQEVLQTLKELEPLILEDLVLRFHAPRKLKPTPEAENKAVFKLEISLRHPEANAMYQCMAKLENNAVWQLIGCQLRKDGMRRANP</sequence>
<gene>
    <name evidence="3" type="primary">Pol</name>
    <name evidence="3" type="ORF">SNEC2469_LOCUS17753</name>
</gene>
<dbReference type="InterPro" id="IPR000477">
    <property type="entry name" value="RT_dom"/>
</dbReference>
<comment type="caution">
    <text evidence="3">The sequence shown here is derived from an EMBL/GenBank/DDBJ whole genome shotgun (WGS) entry which is preliminary data.</text>
</comment>
<dbReference type="Proteomes" id="UP000601435">
    <property type="component" value="Unassembled WGS sequence"/>
</dbReference>
<dbReference type="Pfam" id="PF00078">
    <property type="entry name" value="RVT_1"/>
    <property type="match status" value="1"/>
</dbReference>
<feature type="compositionally biased region" description="Polar residues" evidence="1">
    <location>
        <begin position="420"/>
        <end position="437"/>
    </location>
</feature>
<protein>
    <submittedName>
        <fullName evidence="3">Pol protein</fullName>
    </submittedName>
</protein>
<feature type="compositionally biased region" description="Pro residues" evidence="1">
    <location>
        <begin position="387"/>
        <end position="397"/>
    </location>
</feature>
<feature type="compositionally biased region" description="Low complexity" evidence="1">
    <location>
        <begin position="261"/>
        <end position="275"/>
    </location>
</feature>
<accession>A0A812VHA0</accession>
<evidence type="ECO:0000259" key="2">
    <source>
        <dbReference type="PROSITE" id="PS50878"/>
    </source>
</evidence>
<keyword evidence="4" id="KW-1185">Reference proteome</keyword>
<organism evidence="3 4">
    <name type="scientific">Symbiodinium necroappetens</name>
    <dbReference type="NCBI Taxonomy" id="1628268"/>
    <lineage>
        <taxon>Eukaryota</taxon>
        <taxon>Sar</taxon>
        <taxon>Alveolata</taxon>
        <taxon>Dinophyceae</taxon>
        <taxon>Suessiales</taxon>
        <taxon>Symbiodiniaceae</taxon>
        <taxon>Symbiodinium</taxon>
    </lineage>
</organism>
<feature type="region of interest" description="Disordered" evidence="1">
    <location>
        <begin position="383"/>
        <end position="439"/>
    </location>
</feature>
<evidence type="ECO:0000313" key="4">
    <source>
        <dbReference type="Proteomes" id="UP000601435"/>
    </source>
</evidence>
<dbReference type="InterPro" id="IPR043502">
    <property type="entry name" value="DNA/RNA_pol_sf"/>
</dbReference>